<protein>
    <recommendedName>
        <fullName evidence="4 5">Large ribosomal subunit protein bL33</fullName>
    </recommendedName>
</protein>
<evidence type="ECO:0000256" key="1">
    <source>
        <dbReference type="ARBA" id="ARBA00007596"/>
    </source>
</evidence>
<evidence type="ECO:0000313" key="7">
    <source>
        <dbReference type="Proteomes" id="UP001236620"/>
    </source>
</evidence>
<sequence>MSKQVKRKITLVCEECLNRNYQVNKSTLTQKERLQLKKYCANCTRHTLHKETR</sequence>
<evidence type="ECO:0000256" key="2">
    <source>
        <dbReference type="ARBA" id="ARBA00022980"/>
    </source>
</evidence>
<comment type="similarity">
    <text evidence="1 5">Belongs to the bacterial ribosomal protein bL33 family.</text>
</comment>
<organism evidence="6 7">
    <name type="scientific">Mycoplasma yeatsii</name>
    <dbReference type="NCBI Taxonomy" id="51365"/>
    <lineage>
        <taxon>Bacteria</taxon>
        <taxon>Bacillati</taxon>
        <taxon>Mycoplasmatota</taxon>
        <taxon>Mollicutes</taxon>
        <taxon>Mycoplasmataceae</taxon>
        <taxon>Mycoplasma</taxon>
    </lineage>
</organism>
<dbReference type="Proteomes" id="UP001236620">
    <property type="component" value="Unassembled WGS sequence"/>
</dbReference>
<keyword evidence="2 5" id="KW-0689">Ribosomal protein</keyword>
<dbReference type="InterPro" id="IPR038584">
    <property type="entry name" value="Ribosomal_bL33_sf"/>
</dbReference>
<name>A0ABU0NGH7_9MOLU</name>
<evidence type="ECO:0000256" key="5">
    <source>
        <dbReference type="HAMAP-Rule" id="MF_00294"/>
    </source>
</evidence>
<dbReference type="NCBIfam" id="NF001764">
    <property type="entry name" value="PRK00504.1"/>
    <property type="match status" value="1"/>
</dbReference>
<reference evidence="6" key="1">
    <citation type="submission" date="2023-07" db="EMBL/GenBank/DDBJ databases">
        <title>Genomic Encyclopedia of Type Strains, Phase IV (KMG-IV): sequencing the most valuable type-strain genomes for metagenomic binning, comparative biology and taxonomic classification.</title>
        <authorList>
            <person name="Goeker M."/>
        </authorList>
    </citation>
    <scope>NUCLEOTIDE SEQUENCE [LARGE SCALE GENOMIC DNA]</scope>
    <source>
        <strain evidence="6">DSM 22019</strain>
    </source>
</reference>
<gene>
    <name evidence="5" type="primary">rpmG</name>
    <name evidence="6" type="ORF">J2Z63_000652</name>
</gene>
<evidence type="ECO:0000313" key="6">
    <source>
        <dbReference type="EMBL" id="MDQ0568004.1"/>
    </source>
</evidence>
<dbReference type="InterPro" id="IPR001705">
    <property type="entry name" value="Ribosomal_bL33"/>
</dbReference>
<evidence type="ECO:0000256" key="3">
    <source>
        <dbReference type="ARBA" id="ARBA00023274"/>
    </source>
</evidence>
<keyword evidence="3 5" id="KW-0687">Ribonucleoprotein</keyword>
<accession>A0ABU0NGH7</accession>
<dbReference type="Gene3D" id="2.20.28.120">
    <property type="entry name" value="Ribosomal protein L33"/>
    <property type="match status" value="1"/>
</dbReference>
<proteinExistence type="inferred from homology"/>
<dbReference type="RefSeq" id="WP_004428362.1">
    <property type="nucleotide sequence ID" value="NZ_JAUSWP010000006.1"/>
</dbReference>
<dbReference type="Pfam" id="PF00471">
    <property type="entry name" value="Ribosomal_L33"/>
    <property type="match status" value="1"/>
</dbReference>
<dbReference type="NCBIfam" id="TIGR01023">
    <property type="entry name" value="rpmG_bact"/>
    <property type="match status" value="1"/>
</dbReference>
<dbReference type="SUPFAM" id="SSF57829">
    <property type="entry name" value="Zn-binding ribosomal proteins"/>
    <property type="match status" value="1"/>
</dbReference>
<comment type="caution">
    <text evidence="6">The sequence shown here is derived from an EMBL/GenBank/DDBJ whole genome shotgun (WGS) entry which is preliminary data.</text>
</comment>
<dbReference type="HAMAP" id="MF_00294">
    <property type="entry name" value="Ribosomal_bL33"/>
    <property type="match status" value="1"/>
</dbReference>
<dbReference type="InterPro" id="IPR011332">
    <property type="entry name" value="Ribosomal_zn-bd"/>
</dbReference>
<evidence type="ECO:0000256" key="4">
    <source>
        <dbReference type="ARBA" id="ARBA00035176"/>
    </source>
</evidence>
<dbReference type="EMBL" id="JAUSWP010000006">
    <property type="protein sequence ID" value="MDQ0568004.1"/>
    <property type="molecule type" value="Genomic_DNA"/>
</dbReference>
<dbReference type="GO" id="GO:0005840">
    <property type="term" value="C:ribosome"/>
    <property type="evidence" value="ECO:0007669"/>
    <property type="project" value="UniProtKB-KW"/>
</dbReference>
<keyword evidence="7" id="KW-1185">Reference proteome</keyword>